<protein>
    <recommendedName>
        <fullName evidence="4">DUF3089 domain-containing protein</fullName>
    </recommendedName>
</protein>
<dbReference type="AlphaFoldDB" id="A0A7X5Y617"/>
<dbReference type="InterPro" id="IPR021440">
    <property type="entry name" value="DUF3089"/>
</dbReference>
<evidence type="ECO:0000256" key="1">
    <source>
        <dbReference type="SAM" id="SignalP"/>
    </source>
</evidence>
<name>A0A7X5Y617_9SPHN</name>
<evidence type="ECO:0000313" key="3">
    <source>
        <dbReference type="Proteomes" id="UP000558192"/>
    </source>
</evidence>
<proteinExistence type="predicted"/>
<keyword evidence="1" id="KW-0732">Signal</keyword>
<dbReference type="EMBL" id="JAATJC010000001">
    <property type="protein sequence ID" value="NJC04540.1"/>
    <property type="molecule type" value="Genomic_DNA"/>
</dbReference>
<reference evidence="2 3" key="1">
    <citation type="submission" date="2020-03" db="EMBL/GenBank/DDBJ databases">
        <title>Genomic Encyclopedia of Type Strains, Phase IV (KMG-IV): sequencing the most valuable type-strain genomes for metagenomic binning, comparative biology and taxonomic classification.</title>
        <authorList>
            <person name="Goeker M."/>
        </authorList>
    </citation>
    <scope>NUCLEOTIDE SEQUENCE [LARGE SCALE GENOMIC DNA]</scope>
    <source>
        <strain evidence="2 3">DSM 16846</strain>
    </source>
</reference>
<evidence type="ECO:0008006" key="4">
    <source>
        <dbReference type="Google" id="ProtNLM"/>
    </source>
</evidence>
<gene>
    <name evidence="2" type="ORF">GGQ97_000333</name>
</gene>
<accession>A0A7X5Y617</accession>
<comment type="caution">
    <text evidence="2">The sequence shown here is derived from an EMBL/GenBank/DDBJ whole genome shotgun (WGS) entry which is preliminary data.</text>
</comment>
<sequence length="377" mass="39804">MSLLLAPLLLGAAQASVAASPPVTNSSALGYAYDNLWLCLPGRSDSCSTPLATTALTRQGYGSNGQARPAASPKVDCFYIYPTVSQDRGLNSDVSVNEERSAAASQFARFAGVCRPFAPIYRQMTASAIGAAALGQDIRPAFNVAYGDVRSAFRSFLGRTRGRPFVLVGHSQGSWHLQKLIADEIEGKPAARQMALAIIPGYNVLVPAGKLVGGTFKSTPLCTAAGQRGCVVSYVSYRTNNPPPPGALFGYAPAAGMTVACTNPAALGRRGWADLDSYWYTRLTTAVPGGPIRWSTEGTPPTPFLRTEGLVSGRCVNDGQRGYLELRTNVTPGAKWTDRIGGEVGLGGFFIPGWGMHLADMSAPQGDLIRLVEAVAR</sequence>
<keyword evidence="3" id="KW-1185">Reference proteome</keyword>
<dbReference type="Pfam" id="PF11288">
    <property type="entry name" value="DUF3089"/>
    <property type="match status" value="1"/>
</dbReference>
<organism evidence="2 3">
    <name type="scientific">Sphingomonas kaistensis</name>
    <dbReference type="NCBI Taxonomy" id="298708"/>
    <lineage>
        <taxon>Bacteria</taxon>
        <taxon>Pseudomonadati</taxon>
        <taxon>Pseudomonadota</taxon>
        <taxon>Alphaproteobacteria</taxon>
        <taxon>Sphingomonadales</taxon>
        <taxon>Sphingomonadaceae</taxon>
        <taxon>Sphingomonas</taxon>
    </lineage>
</organism>
<feature type="chain" id="PRO_5030527102" description="DUF3089 domain-containing protein" evidence="1">
    <location>
        <begin position="19"/>
        <end position="377"/>
    </location>
</feature>
<evidence type="ECO:0000313" key="2">
    <source>
        <dbReference type="EMBL" id="NJC04540.1"/>
    </source>
</evidence>
<dbReference type="RefSeq" id="WP_168067348.1">
    <property type="nucleotide sequence ID" value="NZ_JAATJC010000001.1"/>
</dbReference>
<dbReference type="Proteomes" id="UP000558192">
    <property type="component" value="Unassembled WGS sequence"/>
</dbReference>
<feature type="signal peptide" evidence="1">
    <location>
        <begin position="1"/>
        <end position="18"/>
    </location>
</feature>